<evidence type="ECO:0000256" key="1">
    <source>
        <dbReference type="ARBA" id="ARBA00023015"/>
    </source>
</evidence>
<dbReference type="EMBL" id="FMHG01000004">
    <property type="protein sequence ID" value="SCJ90740.1"/>
    <property type="molecule type" value="Genomic_DNA"/>
</dbReference>
<evidence type="ECO:0000313" key="6">
    <source>
        <dbReference type="EMBL" id="SCJ90740.1"/>
    </source>
</evidence>
<dbReference type="GO" id="GO:0003677">
    <property type="term" value="F:DNA binding"/>
    <property type="evidence" value="ECO:0007669"/>
    <property type="project" value="UniProtKB-KW"/>
</dbReference>
<evidence type="ECO:0000256" key="3">
    <source>
        <dbReference type="ARBA" id="ARBA00023159"/>
    </source>
</evidence>
<keyword evidence="1" id="KW-0805">Transcription regulation</keyword>
<evidence type="ECO:0000256" key="4">
    <source>
        <dbReference type="ARBA" id="ARBA00023163"/>
    </source>
</evidence>
<dbReference type="Pfam" id="PF00376">
    <property type="entry name" value="MerR"/>
    <property type="match status" value="1"/>
</dbReference>
<proteinExistence type="predicted"/>
<dbReference type="Pfam" id="PF07739">
    <property type="entry name" value="TipAS"/>
    <property type="match status" value="1"/>
</dbReference>
<dbReference type="PRINTS" id="PR00040">
    <property type="entry name" value="HTHMERR"/>
</dbReference>
<dbReference type="SUPFAM" id="SSF46955">
    <property type="entry name" value="Putative DNA-binding domain"/>
    <property type="match status" value="1"/>
</dbReference>
<protein>
    <submittedName>
        <fullName evidence="6">HTH-type transcriptional activator tipA</fullName>
    </submittedName>
</protein>
<dbReference type="InterPro" id="IPR047057">
    <property type="entry name" value="MerR_fam"/>
</dbReference>
<dbReference type="InterPro" id="IPR009061">
    <property type="entry name" value="DNA-bd_dom_put_sf"/>
</dbReference>
<dbReference type="SMART" id="SM00422">
    <property type="entry name" value="HTH_MERR"/>
    <property type="match status" value="1"/>
</dbReference>
<name>A0A1C6K8X2_9FIRM</name>
<keyword evidence="2" id="KW-0238">DNA-binding</keyword>
<dbReference type="PROSITE" id="PS00552">
    <property type="entry name" value="HTH_MERR_1"/>
    <property type="match status" value="1"/>
</dbReference>
<dbReference type="PANTHER" id="PTHR30204:SF90">
    <property type="entry name" value="HTH-TYPE TRANSCRIPTIONAL ACTIVATOR MTA"/>
    <property type="match status" value="1"/>
</dbReference>
<evidence type="ECO:0000259" key="5">
    <source>
        <dbReference type="PROSITE" id="PS50937"/>
    </source>
</evidence>
<keyword evidence="4" id="KW-0804">Transcription</keyword>
<dbReference type="PANTHER" id="PTHR30204">
    <property type="entry name" value="REDOX-CYCLING DRUG-SENSING TRANSCRIPTIONAL ACTIVATOR SOXR"/>
    <property type="match status" value="1"/>
</dbReference>
<gene>
    <name evidence="6" type="primary">tipA</name>
    <name evidence="6" type="ORF">SAMEA3545359_02759</name>
</gene>
<dbReference type="GO" id="GO:0003700">
    <property type="term" value="F:DNA-binding transcription factor activity"/>
    <property type="evidence" value="ECO:0007669"/>
    <property type="project" value="InterPro"/>
</dbReference>
<dbReference type="PROSITE" id="PS50937">
    <property type="entry name" value="HTH_MERR_2"/>
    <property type="match status" value="1"/>
</dbReference>
<dbReference type="InterPro" id="IPR036244">
    <property type="entry name" value="TipA-like_antibiotic-bd"/>
</dbReference>
<keyword evidence="3" id="KW-0010">Activator</keyword>
<dbReference type="AlphaFoldDB" id="A0A1C6K8X2"/>
<dbReference type="SUPFAM" id="SSF89082">
    <property type="entry name" value="Antibiotic binding domain of TipA-like multidrug resistance regulators"/>
    <property type="match status" value="1"/>
</dbReference>
<evidence type="ECO:0000256" key="2">
    <source>
        <dbReference type="ARBA" id="ARBA00023125"/>
    </source>
</evidence>
<dbReference type="InterPro" id="IPR012925">
    <property type="entry name" value="TipAS_dom"/>
</dbReference>
<organism evidence="6">
    <name type="scientific">uncultured Anaerotruncus sp</name>
    <dbReference type="NCBI Taxonomy" id="905011"/>
    <lineage>
        <taxon>Bacteria</taxon>
        <taxon>Bacillati</taxon>
        <taxon>Bacillota</taxon>
        <taxon>Clostridia</taxon>
        <taxon>Eubacteriales</taxon>
        <taxon>Oscillospiraceae</taxon>
        <taxon>Anaerotruncus</taxon>
        <taxon>environmental samples</taxon>
    </lineage>
</organism>
<reference evidence="6" key="1">
    <citation type="submission" date="2015-09" db="EMBL/GenBank/DDBJ databases">
        <authorList>
            <consortium name="Pathogen Informatics"/>
        </authorList>
    </citation>
    <scope>NUCLEOTIDE SEQUENCE</scope>
    <source>
        <strain evidence="6">2789STDY5834896</strain>
    </source>
</reference>
<feature type="domain" description="HTH merR-type" evidence="5">
    <location>
        <begin position="1"/>
        <end position="71"/>
    </location>
</feature>
<dbReference type="CDD" id="cd01106">
    <property type="entry name" value="HTH_TipAL-Mta"/>
    <property type="match status" value="1"/>
</dbReference>
<dbReference type="InterPro" id="IPR000551">
    <property type="entry name" value="MerR-type_HTH_dom"/>
</dbReference>
<dbReference type="Gene3D" id="1.10.1660.10">
    <property type="match status" value="1"/>
</dbReference>
<sequence>MSFTVSQLAKLAGISPRTLRYYDQIGLLAPQHTTAAGYRLYGAEQADTLWQILFYRELGLQLGEIRALLRDPSYDRRQALTDHRRRLLQKREKLERLLGAVDRVLAADDTQEVFLLEERFDCFKEQLVAENERRYGKEVRARYGDAAADSANAAMLCMSRADYDRFTALEKEILRQLDALFAAGTPTDAPAARELAEKHRQWLTASWGHYDPAAHAALAAGYVVDDRFRDYYDRGTAGRAVYLRDVIAHYTQSL</sequence>
<dbReference type="Pfam" id="PF09278">
    <property type="entry name" value="MerR-DNA-bind"/>
    <property type="match status" value="1"/>
</dbReference>
<accession>A0A1C6K8X2</accession>
<dbReference type="Gene3D" id="1.10.490.50">
    <property type="entry name" value="Antibiotic binding domain of TipA-like multidrug resistance regulators"/>
    <property type="match status" value="1"/>
</dbReference>
<dbReference type="InterPro" id="IPR015358">
    <property type="entry name" value="Tscrpt_reg_MerR_DNA-bd"/>
</dbReference>